<dbReference type="PANTHER" id="PTHR46289:SF14">
    <property type="entry name" value="DUF4371 DOMAIN-CONTAINING PROTEIN"/>
    <property type="match status" value="1"/>
</dbReference>
<dbReference type="PANTHER" id="PTHR46289">
    <property type="entry name" value="52 KDA REPRESSOR OF THE INHIBITOR OF THE PROTEIN KINASE-LIKE PROTEIN-RELATED"/>
    <property type="match status" value="1"/>
</dbReference>
<dbReference type="OMA" id="HQSMVIQ"/>
<sequence>MSSFIKSTDEDVFPNIKTILRIGGTLLRTSVEAERSFFVMRHTMTFTRSTMTDERLAGLLLIHVHQSMVIQPEEISSKFITRHRRRMFEKCLLYD</sequence>
<comment type="caution">
    <text evidence="1">The sequence shown here is derived from an EMBL/GenBank/DDBJ whole genome shotgun (WGS) entry which is preliminary data.</text>
</comment>
<accession>A0A9J6H1I0</accession>
<reference evidence="1 2" key="1">
    <citation type="journal article" date="2020" name="Cell">
        <title>Large-Scale Comparative Analyses of Tick Genomes Elucidate Their Genetic Diversity and Vector Capacities.</title>
        <authorList>
            <consortium name="Tick Genome and Microbiome Consortium (TIGMIC)"/>
            <person name="Jia N."/>
            <person name="Wang J."/>
            <person name="Shi W."/>
            <person name="Du L."/>
            <person name="Sun Y."/>
            <person name="Zhan W."/>
            <person name="Jiang J.F."/>
            <person name="Wang Q."/>
            <person name="Zhang B."/>
            <person name="Ji P."/>
            <person name="Bell-Sakyi L."/>
            <person name="Cui X.M."/>
            <person name="Yuan T.T."/>
            <person name="Jiang B.G."/>
            <person name="Yang W.F."/>
            <person name="Lam T.T."/>
            <person name="Chang Q.C."/>
            <person name="Ding S.J."/>
            <person name="Wang X.J."/>
            <person name="Zhu J.G."/>
            <person name="Ruan X.D."/>
            <person name="Zhao L."/>
            <person name="Wei J.T."/>
            <person name="Ye R.Z."/>
            <person name="Que T.C."/>
            <person name="Du C.H."/>
            <person name="Zhou Y.H."/>
            <person name="Cheng J.X."/>
            <person name="Dai P.F."/>
            <person name="Guo W.B."/>
            <person name="Han X.H."/>
            <person name="Huang E.J."/>
            <person name="Li L.F."/>
            <person name="Wei W."/>
            <person name="Gao Y.C."/>
            <person name="Liu J.Z."/>
            <person name="Shao H.Z."/>
            <person name="Wang X."/>
            <person name="Wang C.C."/>
            <person name="Yang T.C."/>
            <person name="Huo Q.B."/>
            <person name="Li W."/>
            <person name="Chen H.Y."/>
            <person name="Chen S.E."/>
            <person name="Zhou L.G."/>
            <person name="Ni X.B."/>
            <person name="Tian J.H."/>
            <person name="Sheng Y."/>
            <person name="Liu T."/>
            <person name="Pan Y.S."/>
            <person name="Xia L.Y."/>
            <person name="Li J."/>
            <person name="Zhao F."/>
            <person name="Cao W.C."/>
        </authorList>
    </citation>
    <scope>NUCLEOTIDE SEQUENCE [LARGE SCALE GENOMIC DNA]</scope>
    <source>
        <strain evidence="1">HaeL-2018</strain>
    </source>
</reference>
<dbReference type="VEuPathDB" id="VectorBase:HLOH_047756"/>
<name>A0A9J6H1I0_HAELO</name>
<gene>
    <name evidence="1" type="ORF">HPB48_026592</name>
</gene>
<dbReference type="EMBL" id="JABSTR010002729">
    <property type="protein sequence ID" value="KAH9384583.1"/>
    <property type="molecule type" value="Genomic_DNA"/>
</dbReference>
<protein>
    <recommendedName>
        <fullName evidence="3">HAT C-terminal dimerisation domain-containing protein</fullName>
    </recommendedName>
</protein>
<organism evidence="1 2">
    <name type="scientific">Haemaphysalis longicornis</name>
    <name type="common">Bush tick</name>
    <dbReference type="NCBI Taxonomy" id="44386"/>
    <lineage>
        <taxon>Eukaryota</taxon>
        <taxon>Metazoa</taxon>
        <taxon>Ecdysozoa</taxon>
        <taxon>Arthropoda</taxon>
        <taxon>Chelicerata</taxon>
        <taxon>Arachnida</taxon>
        <taxon>Acari</taxon>
        <taxon>Parasitiformes</taxon>
        <taxon>Ixodida</taxon>
        <taxon>Ixodoidea</taxon>
        <taxon>Ixodidae</taxon>
        <taxon>Haemaphysalinae</taxon>
        <taxon>Haemaphysalis</taxon>
    </lineage>
</organism>
<dbReference type="Proteomes" id="UP000821853">
    <property type="component" value="Unassembled WGS sequence"/>
</dbReference>
<proteinExistence type="predicted"/>
<dbReference type="InterPro" id="IPR052958">
    <property type="entry name" value="IFN-induced_PKR_regulator"/>
</dbReference>
<keyword evidence="2" id="KW-1185">Reference proteome</keyword>
<evidence type="ECO:0000313" key="2">
    <source>
        <dbReference type="Proteomes" id="UP000821853"/>
    </source>
</evidence>
<dbReference type="AlphaFoldDB" id="A0A9J6H1I0"/>
<evidence type="ECO:0008006" key="3">
    <source>
        <dbReference type="Google" id="ProtNLM"/>
    </source>
</evidence>
<dbReference type="OrthoDB" id="6621209at2759"/>
<evidence type="ECO:0000313" key="1">
    <source>
        <dbReference type="EMBL" id="KAH9384583.1"/>
    </source>
</evidence>